<dbReference type="InterPro" id="IPR014196">
    <property type="entry name" value="SpoIIM"/>
</dbReference>
<keyword evidence="3" id="KW-1185">Reference proteome</keyword>
<organism evidence="2 3">
    <name type="scientific">Syntrophaceticus schinkii</name>
    <dbReference type="NCBI Taxonomy" id="499207"/>
    <lineage>
        <taxon>Bacteria</taxon>
        <taxon>Bacillati</taxon>
        <taxon>Bacillota</taxon>
        <taxon>Clostridia</taxon>
        <taxon>Thermoanaerobacterales</taxon>
        <taxon>Thermoanaerobacterales Family III. Incertae Sedis</taxon>
        <taxon>Syntrophaceticus</taxon>
    </lineage>
</organism>
<dbReference type="AlphaFoldDB" id="A0A0B7MND4"/>
<dbReference type="Pfam" id="PF01944">
    <property type="entry name" value="SpoIIM"/>
    <property type="match status" value="1"/>
</dbReference>
<dbReference type="InterPro" id="IPR002798">
    <property type="entry name" value="SpoIIM-like"/>
</dbReference>
<gene>
    <name evidence="2" type="ORF">SSCH_50028</name>
</gene>
<feature type="transmembrane region" description="Helical" evidence="1">
    <location>
        <begin position="21"/>
        <end position="48"/>
    </location>
</feature>
<sequence>MRGASLSIKAWVQTLKIQACSLGLLWVFGLTIVGSPLILIAVAARGFIVGFTVGFLVQEEAGKGLILAIAGVLPQNLCYIPAFLGAGVLSLYFSFTLLRTQDAPYRRLGVYTLLFLVFFLLVLIGSWLEAYLAPGLMRLILPILK</sequence>
<proteinExistence type="predicted"/>
<feature type="transmembrane region" description="Helical" evidence="1">
    <location>
        <begin position="110"/>
        <end position="128"/>
    </location>
</feature>
<protein>
    <submittedName>
        <fullName evidence="2">Stage II sporulation protein M</fullName>
    </submittedName>
</protein>
<evidence type="ECO:0000256" key="1">
    <source>
        <dbReference type="SAM" id="Phobius"/>
    </source>
</evidence>
<keyword evidence="1" id="KW-0472">Membrane</keyword>
<name>A0A0B7MND4_9FIRM</name>
<evidence type="ECO:0000313" key="2">
    <source>
        <dbReference type="EMBL" id="CEO89491.1"/>
    </source>
</evidence>
<feature type="transmembrane region" description="Helical" evidence="1">
    <location>
        <begin position="79"/>
        <end position="98"/>
    </location>
</feature>
<dbReference type="EMBL" id="CDRZ01000247">
    <property type="protein sequence ID" value="CEO89491.1"/>
    <property type="molecule type" value="Genomic_DNA"/>
</dbReference>
<keyword evidence="1" id="KW-0812">Transmembrane</keyword>
<evidence type="ECO:0000313" key="3">
    <source>
        <dbReference type="Proteomes" id="UP000046155"/>
    </source>
</evidence>
<dbReference type="RefSeq" id="WP_044665420.1">
    <property type="nucleotide sequence ID" value="NZ_CDRZ01000247.1"/>
</dbReference>
<reference evidence="3" key="1">
    <citation type="submission" date="2015-01" db="EMBL/GenBank/DDBJ databases">
        <authorList>
            <person name="Manzoor Shahid"/>
            <person name="Zubair Saima"/>
        </authorList>
    </citation>
    <scope>NUCLEOTIDE SEQUENCE [LARGE SCALE GENOMIC DNA]</scope>
    <source>
        <strain evidence="3">Sp3</strain>
    </source>
</reference>
<keyword evidence="1" id="KW-1133">Transmembrane helix</keyword>
<dbReference type="Proteomes" id="UP000046155">
    <property type="component" value="Unassembled WGS sequence"/>
</dbReference>
<dbReference type="NCBIfam" id="TIGR02831">
    <property type="entry name" value="spo_II_M"/>
    <property type="match status" value="1"/>
</dbReference>
<accession>A0A0B7MND4</accession>